<dbReference type="EMBL" id="HBUE01042991">
    <property type="protein sequence ID" value="CAG6461489.1"/>
    <property type="molecule type" value="Transcribed_RNA"/>
</dbReference>
<proteinExistence type="predicted"/>
<organism evidence="1">
    <name type="scientific">Culex pipiens</name>
    <name type="common">House mosquito</name>
    <dbReference type="NCBI Taxonomy" id="7175"/>
    <lineage>
        <taxon>Eukaryota</taxon>
        <taxon>Metazoa</taxon>
        <taxon>Ecdysozoa</taxon>
        <taxon>Arthropoda</taxon>
        <taxon>Hexapoda</taxon>
        <taxon>Insecta</taxon>
        <taxon>Pterygota</taxon>
        <taxon>Neoptera</taxon>
        <taxon>Endopterygota</taxon>
        <taxon>Diptera</taxon>
        <taxon>Nematocera</taxon>
        <taxon>Culicoidea</taxon>
        <taxon>Culicidae</taxon>
        <taxon>Culicinae</taxon>
        <taxon>Culicini</taxon>
        <taxon>Culex</taxon>
        <taxon>Culex</taxon>
    </lineage>
</organism>
<accession>A0A8D8MF36</accession>
<dbReference type="AlphaFoldDB" id="A0A8D8MF36"/>
<dbReference type="EMBL" id="HBUE01195992">
    <property type="protein sequence ID" value="CAG6527707.1"/>
    <property type="molecule type" value="Transcribed_RNA"/>
</dbReference>
<reference evidence="1" key="1">
    <citation type="submission" date="2021-05" db="EMBL/GenBank/DDBJ databases">
        <authorList>
            <person name="Alioto T."/>
            <person name="Alioto T."/>
            <person name="Gomez Garrido J."/>
        </authorList>
    </citation>
    <scope>NUCLEOTIDE SEQUENCE</scope>
</reference>
<sequence>MLSANWPVTRPALSPGAQEELLPVSPVCVVVVLIAPARVLSEICVVVDACLLPQRPGVVGTAGSMLTRSVMPCALPWLLLLCHPLSWPKVTALRRFLRSHLLLMIKLKDTRRPRKPCFC</sequence>
<name>A0A8D8MF36_CULPI</name>
<protein>
    <submittedName>
        <fullName evidence="1">(northern house mosquito) hypothetical protein</fullName>
    </submittedName>
</protein>
<dbReference type="EMBL" id="HBUE01301991">
    <property type="protein sequence ID" value="CAG6579429.1"/>
    <property type="molecule type" value="Transcribed_RNA"/>
</dbReference>
<evidence type="ECO:0000313" key="1">
    <source>
        <dbReference type="EMBL" id="CAG6527707.1"/>
    </source>
</evidence>